<sequence>MRLETFIYQRALRYKYNIYKGVGWLPSLGLMVYWILETGFKNVNSYVLNPPPSGVPKRQEGEDIED</sequence>
<accession>A0A1R2B3Q1</accession>
<evidence type="ECO:0000313" key="2">
    <source>
        <dbReference type="EMBL" id="OMJ71433.1"/>
    </source>
</evidence>
<keyword evidence="1" id="KW-0472">Membrane</keyword>
<evidence type="ECO:0000313" key="3">
    <source>
        <dbReference type="Proteomes" id="UP000187209"/>
    </source>
</evidence>
<evidence type="ECO:0000256" key="1">
    <source>
        <dbReference type="SAM" id="Phobius"/>
    </source>
</evidence>
<proteinExistence type="predicted"/>
<dbReference type="EMBL" id="MPUH01000991">
    <property type="protein sequence ID" value="OMJ71433.1"/>
    <property type="molecule type" value="Genomic_DNA"/>
</dbReference>
<dbReference type="AlphaFoldDB" id="A0A1R2B3Q1"/>
<keyword evidence="1" id="KW-1133">Transmembrane helix</keyword>
<dbReference type="OrthoDB" id="315026at2759"/>
<organism evidence="2 3">
    <name type="scientific">Stentor coeruleus</name>
    <dbReference type="NCBI Taxonomy" id="5963"/>
    <lineage>
        <taxon>Eukaryota</taxon>
        <taxon>Sar</taxon>
        <taxon>Alveolata</taxon>
        <taxon>Ciliophora</taxon>
        <taxon>Postciliodesmatophora</taxon>
        <taxon>Heterotrichea</taxon>
        <taxon>Heterotrichida</taxon>
        <taxon>Stentoridae</taxon>
        <taxon>Stentor</taxon>
    </lineage>
</organism>
<keyword evidence="3" id="KW-1185">Reference proteome</keyword>
<feature type="transmembrane region" description="Helical" evidence="1">
    <location>
        <begin position="18"/>
        <end position="36"/>
    </location>
</feature>
<protein>
    <submittedName>
        <fullName evidence="2">Uncharacterized protein</fullName>
    </submittedName>
</protein>
<dbReference type="Proteomes" id="UP000187209">
    <property type="component" value="Unassembled WGS sequence"/>
</dbReference>
<gene>
    <name evidence="2" type="ORF">SteCoe_30368</name>
</gene>
<name>A0A1R2B3Q1_9CILI</name>
<reference evidence="2 3" key="1">
    <citation type="submission" date="2016-11" db="EMBL/GenBank/DDBJ databases">
        <title>The macronuclear genome of Stentor coeruleus: a giant cell with tiny introns.</title>
        <authorList>
            <person name="Slabodnick M."/>
            <person name="Ruby J.G."/>
            <person name="Reiff S.B."/>
            <person name="Swart E.C."/>
            <person name="Gosai S."/>
            <person name="Prabakaran S."/>
            <person name="Witkowska E."/>
            <person name="Larue G.E."/>
            <person name="Fisher S."/>
            <person name="Freeman R.M."/>
            <person name="Gunawardena J."/>
            <person name="Chu W."/>
            <person name="Stover N.A."/>
            <person name="Gregory B.D."/>
            <person name="Nowacki M."/>
            <person name="Derisi J."/>
            <person name="Roy S.W."/>
            <person name="Marshall W.F."/>
            <person name="Sood P."/>
        </authorList>
    </citation>
    <scope>NUCLEOTIDE SEQUENCE [LARGE SCALE GENOMIC DNA]</scope>
    <source>
        <strain evidence="2">WM001</strain>
    </source>
</reference>
<comment type="caution">
    <text evidence="2">The sequence shown here is derived from an EMBL/GenBank/DDBJ whole genome shotgun (WGS) entry which is preliminary data.</text>
</comment>
<keyword evidence="1" id="KW-0812">Transmembrane</keyword>